<comment type="caution">
    <text evidence="2">The sequence shown here is derived from an EMBL/GenBank/DDBJ whole genome shotgun (WGS) entry which is preliminary data.</text>
</comment>
<protein>
    <submittedName>
        <fullName evidence="2">Uncharacterized protein</fullName>
    </submittedName>
</protein>
<accession>A0ABV5X2X6</accession>
<gene>
    <name evidence="2" type="ORF">ACFFN1_06760</name>
</gene>
<reference evidence="2 3" key="1">
    <citation type="submission" date="2024-09" db="EMBL/GenBank/DDBJ databases">
        <authorList>
            <person name="Sun Q."/>
            <person name="Mori K."/>
        </authorList>
    </citation>
    <scope>NUCLEOTIDE SEQUENCE [LARGE SCALE GENOMIC DNA]</scope>
    <source>
        <strain evidence="2 3">JCM 11683</strain>
    </source>
</reference>
<keyword evidence="1" id="KW-0175">Coiled coil</keyword>
<dbReference type="Proteomes" id="UP001589707">
    <property type="component" value="Unassembled WGS sequence"/>
</dbReference>
<feature type="coiled-coil region" evidence="1">
    <location>
        <begin position="4"/>
        <end position="31"/>
    </location>
</feature>
<dbReference type="RefSeq" id="WP_376839773.1">
    <property type="nucleotide sequence ID" value="NZ_JBHMAU010000046.1"/>
</dbReference>
<evidence type="ECO:0000313" key="2">
    <source>
        <dbReference type="EMBL" id="MFB9776102.1"/>
    </source>
</evidence>
<evidence type="ECO:0000256" key="1">
    <source>
        <dbReference type="SAM" id="Coils"/>
    </source>
</evidence>
<keyword evidence="3" id="KW-1185">Reference proteome</keyword>
<proteinExistence type="predicted"/>
<dbReference type="EMBL" id="JBHMAU010000046">
    <property type="protein sequence ID" value="MFB9776102.1"/>
    <property type="molecule type" value="Genomic_DNA"/>
</dbReference>
<sequence>MGLLESSLHNADEAQRRLTAALEEVDQLRDKRDERILDALEAGATRYQLSKRLGMSEGHLARYVPRLSRRAIPDTAPELDNLDAFVAHVVQFPDVDAAVMLDGTALVYRGRVREEARNEYGNTEVYGVSRYYARHGIDTVGLLTTGMGEKTEASVRNAIEAVLAGEKRY</sequence>
<organism evidence="2 3">
    <name type="scientific">Brevibacterium otitidis</name>
    <dbReference type="NCBI Taxonomy" id="53364"/>
    <lineage>
        <taxon>Bacteria</taxon>
        <taxon>Bacillati</taxon>
        <taxon>Actinomycetota</taxon>
        <taxon>Actinomycetes</taxon>
        <taxon>Micrococcales</taxon>
        <taxon>Brevibacteriaceae</taxon>
        <taxon>Brevibacterium</taxon>
    </lineage>
</organism>
<evidence type="ECO:0000313" key="3">
    <source>
        <dbReference type="Proteomes" id="UP001589707"/>
    </source>
</evidence>
<name>A0ABV5X2X6_9MICO</name>